<evidence type="ECO:0000313" key="2">
    <source>
        <dbReference type="EMBL" id="AXK43952.1"/>
    </source>
</evidence>
<accession>A0A345YJ50</accession>
<evidence type="ECO:0000259" key="1">
    <source>
        <dbReference type="Pfam" id="PF19419"/>
    </source>
</evidence>
<dbReference type="RefSeq" id="WP_115418265.1">
    <property type="nucleotide sequence ID" value="NZ_CP031358.1"/>
</dbReference>
<keyword evidence="2" id="KW-0614">Plasmid</keyword>
<dbReference type="EMBL" id="CP031358">
    <property type="protein sequence ID" value="AXK43952.1"/>
    <property type="molecule type" value="Genomic_DNA"/>
</dbReference>
<sequence length="317" mass="35310">MYAIVSHFPSDDINCPGIEMGPAASTKDAAIEGWKEARLTAYEESGAKDPEWAEDQPDSTEGLIMDLASGLRAKVQSGASLPIYEFGDGEQAYLVEIPALPDHIAPGSEATAPTEMPGNVGRFITLTVDRLHLSTQAVLGEKDDSGWANGLMIRSDDYCYSIYVPDEGYFADYSRADYETIPEDLRRCFDLARENGATWIAFTQAGIDQEADGERAVYPPNHIFRYADLSTGHLDFPTADALNNPSETDQWVERLVYMSRDNGWFVHIPSDYVNDEDYAEIPKCLRDCFDFARKDGATWILFDSDGCMTVTLPTFEW</sequence>
<dbReference type="OrthoDB" id="8582409at2"/>
<gene>
    <name evidence="2" type="ORF">DVR09_15980</name>
</gene>
<feature type="domain" description="DUF5983" evidence="1">
    <location>
        <begin position="226"/>
        <end position="317"/>
    </location>
</feature>
<protein>
    <recommendedName>
        <fullName evidence="1">DUF5983 domain-containing protein</fullName>
    </recommendedName>
</protein>
<dbReference type="Pfam" id="PF19419">
    <property type="entry name" value="DUF5983"/>
    <property type="match status" value="1"/>
</dbReference>
<dbReference type="Proteomes" id="UP000254508">
    <property type="component" value="Plasmid unnamed"/>
</dbReference>
<organism evidence="2 3">
    <name type="scientific">Erythrobacter aureus</name>
    <dbReference type="NCBI Taxonomy" id="2182384"/>
    <lineage>
        <taxon>Bacteria</taxon>
        <taxon>Pseudomonadati</taxon>
        <taxon>Pseudomonadota</taxon>
        <taxon>Alphaproteobacteria</taxon>
        <taxon>Sphingomonadales</taxon>
        <taxon>Erythrobacteraceae</taxon>
        <taxon>Erythrobacter/Porphyrobacter group</taxon>
        <taxon>Erythrobacter</taxon>
    </lineage>
</organism>
<dbReference type="InterPro" id="IPR046025">
    <property type="entry name" value="DUF5983"/>
</dbReference>
<dbReference type="AlphaFoldDB" id="A0A345YJ50"/>
<name>A0A345YJ50_9SPHN</name>
<geneLocation type="plasmid" evidence="2 3">
    <name>unnamed</name>
</geneLocation>
<keyword evidence="3" id="KW-1185">Reference proteome</keyword>
<evidence type="ECO:0000313" key="3">
    <source>
        <dbReference type="Proteomes" id="UP000254508"/>
    </source>
</evidence>
<dbReference type="KEGG" id="err:DVR09_15980"/>
<reference evidence="2 3" key="1">
    <citation type="submission" date="2018-07" db="EMBL/GenBank/DDBJ databases">
        <title>Genome sequence of Erythrobacter strain YH-07, an antagonistic bacterium isolated from Yellow Sea.</title>
        <authorList>
            <person name="Tang T."/>
            <person name="Liu Q."/>
            <person name="Sun X."/>
        </authorList>
    </citation>
    <scope>NUCLEOTIDE SEQUENCE [LARGE SCALE GENOMIC DNA]</scope>
    <source>
        <strain evidence="2 3">YH-07</strain>
        <plasmid evidence="2 3">unnamed</plasmid>
    </source>
</reference>
<proteinExistence type="predicted"/>